<dbReference type="SUPFAM" id="SSF53474">
    <property type="entry name" value="alpha/beta-Hydrolases"/>
    <property type="match status" value="1"/>
</dbReference>
<sequence length="272" mass="28714">MGQQAVPGPGERMAGGDGQGRSRRGEPRARLGRAVLPPPAGSATGGVVLVLPEGDPVSLRRPSLVSHAGVLSLAKSLARSGSAEGLVVHVVRYGLRGWNGVDARLAADAHWAADEVLRRYGDVPVCLVGHGMGGRAALRAAGHPAVNSALAMAPWLPEDDMAGELEPVRQLVGRQVLIMHGTNDARTDPELSYRLAERAKKTNRDICRFEVHSDGHALRQHHGEVLALATDFVLGALLSRTYSRPVADALAAPPPLGLRMPLAAGFGRSLRR</sequence>
<evidence type="ECO:0000313" key="3">
    <source>
        <dbReference type="Proteomes" id="UP000501179"/>
    </source>
</evidence>
<reference evidence="2 3" key="1">
    <citation type="submission" date="2020-03" db="EMBL/GenBank/DDBJ databases">
        <title>A novel species.</title>
        <authorList>
            <person name="Gao J."/>
        </authorList>
    </citation>
    <scope>NUCLEOTIDE SEQUENCE [LARGE SCALE GENOMIC DNA]</scope>
    <source>
        <strain evidence="2 3">QMT-12</strain>
    </source>
</reference>
<dbReference type="KEGG" id="slia:HA039_12370"/>
<dbReference type="GO" id="GO:0016787">
    <property type="term" value="F:hydrolase activity"/>
    <property type="evidence" value="ECO:0007669"/>
    <property type="project" value="UniProtKB-KW"/>
</dbReference>
<feature type="region of interest" description="Disordered" evidence="1">
    <location>
        <begin position="1"/>
        <end position="39"/>
    </location>
</feature>
<dbReference type="EMBL" id="CP050177">
    <property type="protein sequence ID" value="QIQ03015.1"/>
    <property type="molecule type" value="Genomic_DNA"/>
</dbReference>
<keyword evidence="3" id="KW-1185">Reference proteome</keyword>
<name>A0A6G9GXR5_9ACTN</name>
<evidence type="ECO:0000313" key="2">
    <source>
        <dbReference type="EMBL" id="QIQ03015.1"/>
    </source>
</evidence>
<dbReference type="Proteomes" id="UP000501179">
    <property type="component" value="Chromosome"/>
</dbReference>
<protein>
    <submittedName>
        <fullName evidence="2">Alpha/beta fold hydrolase</fullName>
    </submittedName>
</protein>
<keyword evidence="2" id="KW-0378">Hydrolase</keyword>
<accession>A0A6G9GXR5</accession>
<dbReference type="Gene3D" id="3.40.50.1820">
    <property type="entry name" value="alpha/beta hydrolase"/>
    <property type="match status" value="1"/>
</dbReference>
<organism evidence="2 3">
    <name type="scientific">Streptomyces liangshanensis</name>
    <dbReference type="NCBI Taxonomy" id="2717324"/>
    <lineage>
        <taxon>Bacteria</taxon>
        <taxon>Bacillati</taxon>
        <taxon>Actinomycetota</taxon>
        <taxon>Actinomycetes</taxon>
        <taxon>Kitasatosporales</taxon>
        <taxon>Streptomycetaceae</taxon>
        <taxon>Streptomyces</taxon>
    </lineage>
</organism>
<dbReference type="AlphaFoldDB" id="A0A6G9GXR5"/>
<gene>
    <name evidence="2" type="ORF">HA039_12370</name>
</gene>
<proteinExistence type="predicted"/>
<dbReference type="InterPro" id="IPR029058">
    <property type="entry name" value="AB_hydrolase_fold"/>
</dbReference>
<evidence type="ECO:0000256" key="1">
    <source>
        <dbReference type="SAM" id="MobiDB-lite"/>
    </source>
</evidence>